<dbReference type="Gene3D" id="3.40.50.300">
    <property type="entry name" value="P-loop containing nucleotide triphosphate hydrolases"/>
    <property type="match status" value="1"/>
</dbReference>
<dbReference type="InterPro" id="IPR027417">
    <property type="entry name" value="P-loop_NTPase"/>
</dbReference>
<feature type="region of interest" description="Disordered" evidence="1">
    <location>
        <begin position="144"/>
        <end position="168"/>
    </location>
</feature>
<feature type="transmembrane region" description="Helical" evidence="2">
    <location>
        <begin position="12"/>
        <end position="41"/>
    </location>
</feature>
<evidence type="ECO:0000256" key="1">
    <source>
        <dbReference type="SAM" id="MobiDB-lite"/>
    </source>
</evidence>
<evidence type="ECO:0000256" key="2">
    <source>
        <dbReference type="SAM" id="Phobius"/>
    </source>
</evidence>
<dbReference type="AlphaFoldDB" id="A0A1J4Q5F7"/>
<comment type="caution">
    <text evidence="3">The sequence shown here is derived from an EMBL/GenBank/DDBJ whole genome shotgun (WGS) entry which is preliminary data.</text>
</comment>
<sequence>MVEDVQRFMAVLVRVIAAGGVITALHWLMPLLLLAGLGAVLSARVDYETHYLDLADLADRDVQGIVRWWAAYSRHGDEVRANGTTGYLLHWYRALSERRGEILAVAGESGSGKSTPARLITGILLRVRLVAHHARAAELRVRRTRGPGQGPLTRRRVPPGLPGQRPADHLAFLSRNRF</sequence>
<keyword evidence="4" id="KW-1185">Reference proteome</keyword>
<keyword evidence="2" id="KW-1133">Transmembrane helix</keyword>
<organism evidence="3 4">
    <name type="scientific">Streptomyces malaysiense</name>
    <dbReference type="NCBI Taxonomy" id="1428626"/>
    <lineage>
        <taxon>Bacteria</taxon>
        <taxon>Bacillati</taxon>
        <taxon>Actinomycetota</taxon>
        <taxon>Actinomycetes</taxon>
        <taxon>Kitasatosporales</taxon>
        <taxon>Streptomycetaceae</taxon>
        <taxon>Streptomyces</taxon>
    </lineage>
</organism>
<gene>
    <name evidence="3" type="ORF">VT52_006170</name>
</gene>
<protein>
    <submittedName>
        <fullName evidence="3">Uncharacterized protein</fullName>
    </submittedName>
</protein>
<keyword evidence="2" id="KW-0812">Transmembrane</keyword>
<proteinExistence type="predicted"/>
<keyword evidence="2" id="KW-0472">Membrane</keyword>
<dbReference type="EMBL" id="LBDA02000012">
    <property type="protein sequence ID" value="OIK28258.1"/>
    <property type="molecule type" value="Genomic_DNA"/>
</dbReference>
<dbReference type="SUPFAM" id="SSF52540">
    <property type="entry name" value="P-loop containing nucleoside triphosphate hydrolases"/>
    <property type="match status" value="1"/>
</dbReference>
<reference evidence="3" key="1">
    <citation type="submission" date="2016-10" db="EMBL/GenBank/DDBJ databases">
        <title>Genome sequence of Streptomyces malaysiense MUSC 136.</title>
        <authorList>
            <person name="Lee L.-H."/>
            <person name="Ser H.-L."/>
        </authorList>
    </citation>
    <scope>NUCLEOTIDE SEQUENCE [LARGE SCALE GENOMIC DNA]</scope>
    <source>
        <strain evidence="3">MUSC 136</strain>
    </source>
</reference>
<evidence type="ECO:0000313" key="3">
    <source>
        <dbReference type="EMBL" id="OIK28258.1"/>
    </source>
</evidence>
<accession>A0A1J4Q5F7</accession>
<dbReference type="Proteomes" id="UP000034838">
    <property type="component" value="Unassembled WGS sequence"/>
</dbReference>
<name>A0A1J4Q5F7_9ACTN</name>
<evidence type="ECO:0000313" key="4">
    <source>
        <dbReference type="Proteomes" id="UP000034838"/>
    </source>
</evidence>